<proteinExistence type="predicted"/>
<reference evidence="1 2" key="1">
    <citation type="submission" date="2016-08" db="EMBL/GenBank/DDBJ databases">
        <title>Complete genome sequence of Bacillus muralis G25-68, a strain with toxicity to nematodes.</title>
        <authorList>
            <person name="Zheng Z."/>
        </authorList>
    </citation>
    <scope>NUCLEOTIDE SEQUENCE [LARGE SCALE GENOMIC DNA]</scope>
    <source>
        <strain evidence="1 2">G25-68</strain>
    </source>
</reference>
<dbReference type="KEGG" id="bmur:ABE28_017055"/>
<dbReference type="EMBL" id="CP017080">
    <property type="protein sequence ID" value="AOH56073.1"/>
    <property type="molecule type" value="Genomic_DNA"/>
</dbReference>
<dbReference type="Proteomes" id="UP000077926">
    <property type="component" value="Chromosome"/>
</dbReference>
<organism evidence="1 2">
    <name type="scientific">Peribacillus muralis</name>
    <dbReference type="NCBI Taxonomy" id="264697"/>
    <lineage>
        <taxon>Bacteria</taxon>
        <taxon>Bacillati</taxon>
        <taxon>Bacillota</taxon>
        <taxon>Bacilli</taxon>
        <taxon>Bacillales</taxon>
        <taxon>Bacillaceae</taxon>
        <taxon>Peribacillus</taxon>
    </lineage>
</organism>
<keyword evidence="2" id="KW-1185">Reference proteome</keyword>
<dbReference type="STRING" id="264697.ABE28_017055"/>
<accession>A0A1B3XS80</accession>
<evidence type="ECO:0000313" key="1">
    <source>
        <dbReference type="EMBL" id="AOH56073.1"/>
    </source>
</evidence>
<gene>
    <name evidence="1" type="ORF">ABE28_017055</name>
</gene>
<sequence>MSAGRKKECIARALRLKFHPLLHENEEILVKAREPLNPRYGASFYRVRDTWTYRPVILVHAGQSFFRSQA</sequence>
<protein>
    <submittedName>
        <fullName evidence="1">Uncharacterized protein</fullName>
    </submittedName>
</protein>
<dbReference type="AlphaFoldDB" id="A0A1B3XS80"/>
<evidence type="ECO:0000313" key="2">
    <source>
        <dbReference type="Proteomes" id="UP000077926"/>
    </source>
</evidence>
<name>A0A1B3XS80_9BACI</name>